<feature type="compositionally biased region" description="Basic and acidic residues" evidence="1">
    <location>
        <begin position="606"/>
        <end position="621"/>
    </location>
</feature>
<accession>A0A6G1LM11</accession>
<feature type="compositionally biased region" description="Polar residues" evidence="1">
    <location>
        <begin position="35"/>
        <end position="51"/>
    </location>
</feature>
<evidence type="ECO:0000256" key="2">
    <source>
        <dbReference type="SAM" id="SignalP"/>
    </source>
</evidence>
<dbReference type="Proteomes" id="UP000799436">
    <property type="component" value="Unassembled WGS sequence"/>
</dbReference>
<keyword evidence="2" id="KW-0732">Signal</keyword>
<feature type="compositionally biased region" description="Basic and acidic residues" evidence="1">
    <location>
        <begin position="555"/>
        <end position="575"/>
    </location>
</feature>
<evidence type="ECO:0000256" key="1">
    <source>
        <dbReference type="SAM" id="MobiDB-lite"/>
    </source>
</evidence>
<feature type="region of interest" description="Disordered" evidence="1">
    <location>
        <begin position="28"/>
        <end position="51"/>
    </location>
</feature>
<feature type="compositionally biased region" description="Polar residues" evidence="1">
    <location>
        <begin position="114"/>
        <end position="138"/>
    </location>
</feature>
<feature type="compositionally biased region" description="Basic and acidic residues" evidence="1">
    <location>
        <begin position="276"/>
        <end position="289"/>
    </location>
</feature>
<feature type="chain" id="PRO_5026083122" evidence="2">
    <location>
        <begin position="22"/>
        <end position="630"/>
    </location>
</feature>
<dbReference type="OrthoDB" id="10575363at2759"/>
<feature type="compositionally biased region" description="Polar residues" evidence="1">
    <location>
        <begin position="258"/>
        <end position="275"/>
    </location>
</feature>
<feature type="region of interest" description="Disordered" evidence="1">
    <location>
        <begin position="444"/>
        <end position="630"/>
    </location>
</feature>
<reference evidence="3" key="1">
    <citation type="journal article" date="2020" name="Stud. Mycol.">
        <title>101 Dothideomycetes genomes: a test case for predicting lifestyles and emergence of pathogens.</title>
        <authorList>
            <person name="Haridas S."/>
            <person name="Albert R."/>
            <person name="Binder M."/>
            <person name="Bloem J."/>
            <person name="Labutti K."/>
            <person name="Salamov A."/>
            <person name="Andreopoulos B."/>
            <person name="Baker S."/>
            <person name="Barry K."/>
            <person name="Bills G."/>
            <person name="Bluhm B."/>
            <person name="Cannon C."/>
            <person name="Castanera R."/>
            <person name="Culley D."/>
            <person name="Daum C."/>
            <person name="Ezra D."/>
            <person name="Gonzalez J."/>
            <person name="Henrissat B."/>
            <person name="Kuo A."/>
            <person name="Liang C."/>
            <person name="Lipzen A."/>
            <person name="Lutzoni F."/>
            <person name="Magnuson J."/>
            <person name="Mondo S."/>
            <person name="Nolan M."/>
            <person name="Ohm R."/>
            <person name="Pangilinan J."/>
            <person name="Park H.-J."/>
            <person name="Ramirez L."/>
            <person name="Alfaro M."/>
            <person name="Sun H."/>
            <person name="Tritt A."/>
            <person name="Yoshinaga Y."/>
            <person name="Zwiers L.-H."/>
            <person name="Turgeon B."/>
            <person name="Goodwin S."/>
            <person name="Spatafora J."/>
            <person name="Crous P."/>
            <person name="Grigoriev I."/>
        </authorList>
    </citation>
    <scope>NUCLEOTIDE SEQUENCE</scope>
    <source>
        <strain evidence="3">CBS 116005</strain>
    </source>
</reference>
<evidence type="ECO:0000313" key="3">
    <source>
        <dbReference type="EMBL" id="KAF2773660.1"/>
    </source>
</evidence>
<feature type="compositionally biased region" description="Basic and acidic residues" evidence="1">
    <location>
        <begin position="73"/>
        <end position="113"/>
    </location>
</feature>
<feature type="region of interest" description="Disordered" evidence="1">
    <location>
        <begin position="258"/>
        <end position="407"/>
    </location>
</feature>
<feature type="compositionally biased region" description="Basic and acidic residues" evidence="1">
    <location>
        <begin position="139"/>
        <end position="193"/>
    </location>
</feature>
<feature type="compositionally biased region" description="Basic residues" evidence="1">
    <location>
        <begin position="586"/>
        <end position="603"/>
    </location>
</feature>
<keyword evidence="4" id="KW-1185">Reference proteome</keyword>
<organism evidence="3 4">
    <name type="scientific">Teratosphaeria nubilosa</name>
    <dbReference type="NCBI Taxonomy" id="161662"/>
    <lineage>
        <taxon>Eukaryota</taxon>
        <taxon>Fungi</taxon>
        <taxon>Dikarya</taxon>
        <taxon>Ascomycota</taxon>
        <taxon>Pezizomycotina</taxon>
        <taxon>Dothideomycetes</taxon>
        <taxon>Dothideomycetidae</taxon>
        <taxon>Mycosphaerellales</taxon>
        <taxon>Teratosphaeriaceae</taxon>
        <taxon>Teratosphaeria</taxon>
    </lineage>
</organism>
<name>A0A6G1LM11_9PEZI</name>
<dbReference type="AlphaFoldDB" id="A0A6G1LM11"/>
<proteinExistence type="predicted"/>
<evidence type="ECO:0000313" key="4">
    <source>
        <dbReference type="Proteomes" id="UP000799436"/>
    </source>
</evidence>
<protein>
    <submittedName>
        <fullName evidence="3">Uncharacterized protein</fullName>
    </submittedName>
</protein>
<feature type="region of interest" description="Disordered" evidence="1">
    <location>
        <begin position="64"/>
        <end position="209"/>
    </location>
</feature>
<feature type="signal peptide" evidence="2">
    <location>
        <begin position="1"/>
        <end position="21"/>
    </location>
</feature>
<feature type="compositionally biased region" description="Basic and acidic residues" evidence="1">
    <location>
        <begin position="363"/>
        <end position="390"/>
    </location>
</feature>
<feature type="compositionally biased region" description="Basic and acidic residues" evidence="1">
    <location>
        <begin position="314"/>
        <end position="347"/>
    </location>
</feature>
<dbReference type="EMBL" id="ML995810">
    <property type="protein sequence ID" value="KAF2773660.1"/>
    <property type="molecule type" value="Genomic_DNA"/>
</dbReference>
<feature type="compositionally biased region" description="Basic and acidic residues" evidence="1">
    <location>
        <begin position="524"/>
        <end position="542"/>
    </location>
</feature>
<gene>
    <name evidence="3" type="ORF">EJ03DRAFT_371064</name>
</gene>
<sequence>MGHTSIAGVFSLALLASAVVAAPFSTVPDKHVKPENSTAKGEVSTQPQHHNASGLHEHAMLYGGEVKPSNTSGKHESELHYEESKKFQVSEHSHTHNASDLHESAKLFGEDSKPSNTSDLHKSTQLYGGEQETPSNSTGKHESGKHESEESGKHESGESGKHESGESGHESGKHESVKHESAKHHEETEHHNTTDLSKATTLLGDDSRNTTDLYNSTFLLGDDSRNTTGLSNSTIYLESKPSNNSELLKSTQLYGGEETLSNTTVGGEETPSNTTGKHESDLHFEESKKFQASQPEHNTTDLHKSSTMYGGEVKPTEHHEEKSHHSESHNTTTHEPDEHHEETEHHNTTGLHKSSMLYGGEVKPTEHHEESHHSELHNSTTADHHEETKHKPSKISELYPDPSGGAPWVQRREAKVGYIDWILPKGPYPTGDALKQFRRAAAPEPAYPLPTGSTPQHHHSGHPSHPANGSELGHYTSLAEHGHHTNHIGQGHHVNETEHGHHGLASHRGNATKPDKRKHHSSHKVRDAEAPTPVEKRYREHGGPVWPGTGSQEDETLHGGEKKHPREKRSDELAKHGWWQPTPRGTMHHGHKNVTEHHGHKMGRCSMDHGSEHKRKEDQQKKAWKPGFTG</sequence>